<dbReference type="OMA" id="AWLFMAM"/>
<accession>A0A1W0VRS3</accession>
<evidence type="ECO:0000256" key="1">
    <source>
        <dbReference type="SAM" id="MobiDB-lite"/>
    </source>
</evidence>
<keyword evidence="4" id="KW-1185">Reference proteome</keyword>
<dbReference type="InParanoid" id="A0A1W0VRS3"/>
<sequence length="101" mass="10733">MSRRILAWLFMAMFVVGSFAAPARSSQEDGNGRSVWAAGAVGVETAGNDDDGRAAYGYRGGRKVNWNRRSLGTRSTLPPAPVSNKMKAAAMPGPPPPPKKM</sequence>
<proteinExistence type="predicted"/>
<name>A0A1W0VRS3_SORBI</name>
<reference evidence="3 4" key="1">
    <citation type="journal article" date="2009" name="Nature">
        <title>The Sorghum bicolor genome and the diversification of grasses.</title>
        <authorList>
            <person name="Paterson A.H."/>
            <person name="Bowers J.E."/>
            <person name="Bruggmann R."/>
            <person name="Dubchak I."/>
            <person name="Grimwood J."/>
            <person name="Gundlach H."/>
            <person name="Haberer G."/>
            <person name="Hellsten U."/>
            <person name="Mitros T."/>
            <person name="Poliakov A."/>
            <person name="Schmutz J."/>
            <person name="Spannagl M."/>
            <person name="Tang H."/>
            <person name="Wang X."/>
            <person name="Wicker T."/>
            <person name="Bharti A.K."/>
            <person name="Chapman J."/>
            <person name="Feltus F.A."/>
            <person name="Gowik U."/>
            <person name="Grigoriev I.V."/>
            <person name="Lyons E."/>
            <person name="Maher C.A."/>
            <person name="Martis M."/>
            <person name="Narechania A."/>
            <person name="Otillar R.P."/>
            <person name="Penning B.W."/>
            <person name="Salamov A.A."/>
            <person name="Wang Y."/>
            <person name="Zhang L."/>
            <person name="Carpita N.C."/>
            <person name="Freeling M."/>
            <person name="Gingle A.R."/>
            <person name="Hash C.T."/>
            <person name="Keller B."/>
            <person name="Klein P."/>
            <person name="Kresovich S."/>
            <person name="McCann M.C."/>
            <person name="Ming R."/>
            <person name="Peterson D.G."/>
            <person name="Mehboob-ur-Rahman"/>
            <person name="Ware D."/>
            <person name="Westhoff P."/>
            <person name="Mayer K.F."/>
            <person name="Messing J."/>
            <person name="Rokhsar D.S."/>
        </authorList>
    </citation>
    <scope>NUCLEOTIDE SEQUENCE [LARGE SCALE GENOMIC DNA]</scope>
    <source>
        <strain evidence="4">cv. BTx623</strain>
    </source>
</reference>
<feature type="compositionally biased region" description="Pro residues" evidence="1">
    <location>
        <begin position="92"/>
        <end position="101"/>
    </location>
</feature>
<dbReference type="AlphaFoldDB" id="A0A1W0VRS3"/>
<dbReference type="FunCoup" id="A0A1W0VRS3">
    <property type="interactions" value="130"/>
</dbReference>
<reference evidence="4" key="2">
    <citation type="journal article" date="2018" name="Plant J.">
        <title>The Sorghum bicolor reference genome: improved assembly, gene annotations, a transcriptome atlas, and signatures of genome organization.</title>
        <authorList>
            <person name="McCormick R.F."/>
            <person name="Truong S.K."/>
            <person name="Sreedasyam A."/>
            <person name="Jenkins J."/>
            <person name="Shu S."/>
            <person name="Sims D."/>
            <person name="Kennedy M."/>
            <person name="Amirebrahimi M."/>
            <person name="Weers B.D."/>
            <person name="McKinley B."/>
            <person name="Mattison A."/>
            <person name="Morishige D.T."/>
            <person name="Grimwood J."/>
            <person name="Schmutz J."/>
            <person name="Mullet J.E."/>
        </authorList>
    </citation>
    <scope>NUCLEOTIDE SEQUENCE [LARGE SCALE GENOMIC DNA]</scope>
    <source>
        <strain evidence="4">cv. BTx623</strain>
    </source>
</reference>
<dbReference type="Gramene" id="OQU75960">
    <property type="protein sequence ID" value="OQU75960"/>
    <property type="gene ID" value="SORBI_3010G063033"/>
</dbReference>
<evidence type="ECO:0000313" key="3">
    <source>
        <dbReference type="EMBL" id="OQU75960.1"/>
    </source>
</evidence>
<keyword evidence="2" id="KW-0732">Signal</keyword>
<dbReference type="EMBL" id="CM000769">
    <property type="protein sequence ID" value="OQU75960.1"/>
    <property type="molecule type" value="Genomic_DNA"/>
</dbReference>
<organism evidence="3 4">
    <name type="scientific">Sorghum bicolor</name>
    <name type="common">Sorghum</name>
    <name type="synonym">Sorghum vulgare</name>
    <dbReference type="NCBI Taxonomy" id="4558"/>
    <lineage>
        <taxon>Eukaryota</taxon>
        <taxon>Viridiplantae</taxon>
        <taxon>Streptophyta</taxon>
        <taxon>Embryophyta</taxon>
        <taxon>Tracheophyta</taxon>
        <taxon>Spermatophyta</taxon>
        <taxon>Magnoliopsida</taxon>
        <taxon>Liliopsida</taxon>
        <taxon>Poales</taxon>
        <taxon>Poaceae</taxon>
        <taxon>PACMAD clade</taxon>
        <taxon>Panicoideae</taxon>
        <taxon>Andropogonodae</taxon>
        <taxon>Andropogoneae</taxon>
        <taxon>Sorghinae</taxon>
        <taxon>Sorghum</taxon>
    </lineage>
</organism>
<gene>
    <name evidence="3" type="ORF">SORBI_3010G063033</name>
</gene>
<evidence type="ECO:0000313" key="4">
    <source>
        <dbReference type="Proteomes" id="UP000000768"/>
    </source>
</evidence>
<feature type="signal peptide" evidence="2">
    <location>
        <begin position="1"/>
        <end position="20"/>
    </location>
</feature>
<evidence type="ECO:0000256" key="2">
    <source>
        <dbReference type="SAM" id="SignalP"/>
    </source>
</evidence>
<protein>
    <submittedName>
        <fullName evidence="3">Uncharacterized protein</fullName>
    </submittedName>
</protein>
<feature type="region of interest" description="Disordered" evidence="1">
    <location>
        <begin position="69"/>
        <end position="101"/>
    </location>
</feature>
<dbReference type="Proteomes" id="UP000000768">
    <property type="component" value="Chromosome 10"/>
</dbReference>
<feature type="chain" id="PRO_5012054262" evidence="2">
    <location>
        <begin position="21"/>
        <end position="101"/>
    </location>
</feature>